<feature type="transmembrane region" description="Helical" evidence="1">
    <location>
        <begin position="62"/>
        <end position="84"/>
    </location>
</feature>
<dbReference type="InterPro" id="IPR012171">
    <property type="entry name" value="Fatty_acid_desaturase"/>
</dbReference>
<keyword evidence="1" id="KW-0812">Transmembrane</keyword>
<dbReference type="Pfam" id="PF00487">
    <property type="entry name" value="FA_desaturase"/>
    <property type="match status" value="1"/>
</dbReference>
<comment type="caution">
    <text evidence="3">The sequence shown here is derived from an EMBL/GenBank/DDBJ whole genome shotgun (WGS) entry which is preliminary data.</text>
</comment>
<feature type="transmembrane region" description="Helical" evidence="1">
    <location>
        <begin position="36"/>
        <end position="56"/>
    </location>
</feature>
<feature type="transmembrane region" description="Helical" evidence="1">
    <location>
        <begin position="199"/>
        <end position="216"/>
    </location>
</feature>
<keyword evidence="1" id="KW-1133">Transmembrane helix</keyword>
<dbReference type="AlphaFoldDB" id="A0A7K3WJK0"/>
<feature type="transmembrane region" description="Helical" evidence="1">
    <location>
        <begin position="165"/>
        <end position="187"/>
    </location>
</feature>
<dbReference type="PIRSF" id="PIRSF015921">
    <property type="entry name" value="FA_sphinglp_des"/>
    <property type="match status" value="1"/>
</dbReference>
<reference evidence="3 4" key="1">
    <citation type="submission" date="2020-02" db="EMBL/GenBank/DDBJ databases">
        <title>The whole genome sequence of CPCC 205119.</title>
        <authorList>
            <person name="Jiang Z."/>
        </authorList>
    </citation>
    <scope>NUCLEOTIDE SEQUENCE [LARGE SCALE GENOMIC DNA]</scope>
    <source>
        <strain evidence="3 4">CPCC 205119</strain>
    </source>
</reference>
<protein>
    <submittedName>
        <fullName evidence="3">Acyl-CoA desaturase</fullName>
    </submittedName>
</protein>
<proteinExistence type="predicted"/>
<dbReference type="RefSeq" id="WP_152729590.1">
    <property type="nucleotide sequence ID" value="NZ_JAABOZ010000003.1"/>
</dbReference>
<dbReference type="PANTHER" id="PTHR19353">
    <property type="entry name" value="FATTY ACID DESATURASE 2"/>
    <property type="match status" value="1"/>
</dbReference>
<dbReference type="PANTHER" id="PTHR19353:SF19">
    <property type="entry name" value="DELTA(5) FATTY ACID DESATURASE C-RELATED"/>
    <property type="match status" value="1"/>
</dbReference>
<accession>A0A7K3WJK0</accession>
<dbReference type="GO" id="GO:0016020">
    <property type="term" value="C:membrane"/>
    <property type="evidence" value="ECO:0007669"/>
    <property type="project" value="TreeGrafter"/>
</dbReference>
<sequence>MSATPVTSARPERVRSDYSELSRQIRDAGLMDRRPGWYLATIGTTVGVYAAGWAAFVVIGESWWQLVTAVFLGIATTQVAFLGHDAGHKQVFRTRRASYLMGLVHGNLLVGLSYGWWVDKHNRHHAHPNHEELDPDVSPDGPFLFIKGQIEKRSGLSRFLTRYQAWFFFPMLTLEGLALHAASIRALMDGTVSQRWREGTLLAVNLVAFVTVPFLVLTPLQAVAFIAVHQAVFGFYMGCSFAPNHKGMPPLTDEEEADYLRRQVLTSRNIRGGVVTDFALGGLNYQVEHHLFPSMPRPNLRHAQPLVAAFCAAKGVRYVETSAADSYGQVLKHLDDVGTPAAH</sequence>
<keyword evidence="4" id="KW-1185">Reference proteome</keyword>
<feature type="transmembrane region" description="Helical" evidence="1">
    <location>
        <begin position="96"/>
        <end position="117"/>
    </location>
</feature>
<dbReference type="InterPro" id="IPR005804">
    <property type="entry name" value="FA_desaturase_dom"/>
</dbReference>
<dbReference type="CDD" id="cd03506">
    <property type="entry name" value="Delta6-FADS-like"/>
    <property type="match status" value="1"/>
</dbReference>
<feature type="domain" description="Fatty acid desaturase" evidence="2">
    <location>
        <begin position="62"/>
        <end position="321"/>
    </location>
</feature>
<evidence type="ECO:0000259" key="2">
    <source>
        <dbReference type="Pfam" id="PF00487"/>
    </source>
</evidence>
<evidence type="ECO:0000256" key="1">
    <source>
        <dbReference type="SAM" id="Phobius"/>
    </source>
</evidence>
<dbReference type="GO" id="GO:0008610">
    <property type="term" value="P:lipid biosynthetic process"/>
    <property type="evidence" value="ECO:0007669"/>
    <property type="project" value="UniProtKB-ARBA"/>
</dbReference>
<gene>
    <name evidence="3" type="ORF">G1H19_21445</name>
</gene>
<dbReference type="EMBL" id="JAAGWK010000036">
    <property type="protein sequence ID" value="NEL56536.1"/>
    <property type="molecule type" value="Genomic_DNA"/>
</dbReference>
<dbReference type="Proteomes" id="UP000470470">
    <property type="component" value="Unassembled WGS sequence"/>
</dbReference>
<organism evidence="3 4">
    <name type="scientific">Goekera deserti</name>
    <dbReference type="NCBI Taxonomy" id="2497753"/>
    <lineage>
        <taxon>Bacteria</taxon>
        <taxon>Bacillati</taxon>
        <taxon>Actinomycetota</taxon>
        <taxon>Actinomycetes</taxon>
        <taxon>Geodermatophilales</taxon>
        <taxon>Geodermatophilaceae</taxon>
        <taxon>Goekera</taxon>
    </lineage>
</organism>
<evidence type="ECO:0000313" key="3">
    <source>
        <dbReference type="EMBL" id="NEL56536.1"/>
    </source>
</evidence>
<name>A0A7K3WJK0_9ACTN</name>
<keyword evidence="1" id="KW-0472">Membrane</keyword>
<evidence type="ECO:0000313" key="4">
    <source>
        <dbReference type="Proteomes" id="UP000470470"/>
    </source>
</evidence>
<dbReference type="GO" id="GO:0016717">
    <property type="term" value="F:oxidoreductase activity, acting on paired donors, with oxidation of a pair of donors resulting in the reduction of molecular oxygen to two molecules of water"/>
    <property type="evidence" value="ECO:0007669"/>
    <property type="project" value="TreeGrafter"/>
</dbReference>